<evidence type="ECO:0000313" key="2">
    <source>
        <dbReference type="Proteomes" id="UP001153269"/>
    </source>
</evidence>
<evidence type="ECO:0000313" key="1">
    <source>
        <dbReference type="EMBL" id="CAB1444002.1"/>
    </source>
</evidence>
<reference evidence="1" key="1">
    <citation type="submission" date="2020-03" db="EMBL/GenBank/DDBJ databases">
        <authorList>
            <person name="Weist P."/>
        </authorList>
    </citation>
    <scope>NUCLEOTIDE SEQUENCE</scope>
</reference>
<protein>
    <submittedName>
        <fullName evidence="1">Uncharacterized protein</fullName>
    </submittedName>
</protein>
<sequence>MEHRLQAVNLQESQVVTYHSVHTDKYAELHYDLTAVQAVYVAPEDHLLLLFTLHVDRFLRMEQPVNNCQGLSQSIRPVRLPGPLVKQEDLTETTYIRQRSRSMLSNHWGAHLSNCSSASCLTVDTCAV</sequence>
<name>A0A9N7V6R3_PLEPL</name>
<keyword evidence="2" id="KW-1185">Reference proteome</keyword>
<dbReference type="EMBL" id="CADEAL010003257">
    <property type="protein sequence ID" value="CAB1444002.1"/>
    <property type="molecule type" value="Genomic_DNA"/>
</dbReference>
<gene>
    <name evidence="1" type="ORF">PLEPLA_LOCUS31718</name>
</gene>
<proteinExistence type="predicted"/>
<dbReference type="AlphaFoldDB" id="A0A9N7V6R3"/>
<comment type="caution">
    <text evidence="1">The sequence shown here is derived from an EMBL/GenBank/DDBJ whole genome shotgun (WGS) entry which is preliminary data.</text>
</comment>
<organism evidence="1 2">
    <name type="scientific">Pleuronectes platessa</name>
    <name type="common">European plaice</name>
    <dbReference type="NCBI Taxonomy" id="8262"/>
    <lineage>
        <taxon>Eukaryota</taxon>
        <taxon>Metazoa</taxon>
        <taxon>Chordata</taxon>
        <taxon>Craniata</taxon>
        <taxon>Vertebrata</taxon>
        <taxon>Euteleostomi</taxon>
        <taxon>Actinopterygii</taxon>
        <taxon>Neopterygii</taxon>
        <taxon>Teleostei</taxon>
        <taxon>Neoteleostei</taxon>
        <taxon>Acanthomorphata</taxon>
        <taxon>Carangaria</taxon>
        <taxon>Pleuronectiformes</taxon>
        <taxon>Pleuronectoidei</taxon>
        <taxon>Pleuronectidae</taxon>
        <taxon>Pleuronectes</taxon>
    </lineage>
</organism>
<dbReference type="Proteomes" id="UP001153269">
    <property type="component" value="Unassembled WGS sequence"/>
</dbReference>
<accession>A0A9N7V6R3</accession>